<accession>A0A3E0I8Q6</accession>
<dbReference type="EMBL" id="QUNO01000001">
    <property type="protein sequence ID" value="REH55050.1"/>
    <property type="molecule type" value="Genomic_DNA"/>
</dbReference>
<feature type="transmembrane region" description="Helical" evidence="7">
    <location>
        <begin position="168"/>
        <end position="190"/>
    </location>
</feature>
<dbReference type="InterPro" id="IPR032818">
    <property type="entry name" value="DedA-like"/>
</dbReference>
<dbReference type="GO" id="GO:0005886">
    <property type="term" value="C:plasma membrane"/>
    <property type="evidence" value="ECO:0007669"/>
    <property type="project" value="UniProtKB-SubCell"/>
</dbReference>
<evidence type="ECO:0000256" key="7">
    <source>
        <dbReference type="RuleBase" id="RU367016"/>
    </source>
</evidence>
<organism evidence="9 10">
    <name type="scientific">Kutzneria buriramensis</name>
    <dbReference type="NCBI Taxonomy" id="1045776"/>
    <lineage>
        <taxon>Bacteria</taxon>
        <taxon>Bacillati</taxon>
        <taxon>Actinomycetota</taxon>
        <taxon>Actinomycetes</taxon>
        <taxon>Pseudonocardiales</taxon>
        <taxon>Pseudonocardiaceae</taxon>
        <taxon>Kutzneria</taxon>
    </lineage>
</organism>
<comment type="caution">
    <text evidence="9">The sequence shown here is derived from an EMBL/GenBank/DDBJ whole genome shotgun (WGS) entry which is preliminary data.</text>
</comment>
<feature type="transmembrane region" description="Helical" evidence="7">
    <location>
        <begin position="12"/>
        <end position="30"/>
    </location>
</feature>
<comment type="subcellular location">
    <subcellularLocation>
        <location evidence="1 7">Cell membrane</location>
        <topology evidence="1 7">Multi-pass membrane protein</topology>
    </subcellularLocation>
</comment>
<reference evidence="9 10" key="1">
    <citation type="submission" date="2018-08" db="EMBL/GenBank/DDBJ databases">
        <title>Genomic Encyclopedia of Archaeal and Bacterial Type Strains, Phase II (KMG-II): from individual species to whole genera.</title>
        <authorList>
            <person name="Goeker M."/>
        </authorList>
    </citation>
    <scope>NUCLEOTIDE SEQUENCE [LARGE SCALE GENOMIC DNA]</scope>
    <source>
        <strain evidence="9 10">DSM 45791</strain>
    </source>
</reference>
<dbReference type="Pfam" id="PF09335">
    <property type="entry name" value="VTT_dom"/>
    <property type="match status" value="1"/>
</dbReference>
<proteinExistence type="inferred from homology"/>
<keyword evidence="6 7" id="KW-0472">Membrane</keyword>
<feature type="transmembrane region" description="Helical" evidence="7">
    <location>
        <begin position="145"/>
        <end position="162"/>
    </location>
</feature>
<dbReference type="InterPro" id="IPR032816">
    <property type="entry name" value="VTT_dom"/>
</dbReference>
<protein>
    <submittedName>
        <fullName evidence="9">Membrane protein DedA with SNARE-associated domain</fullName>
    </submittedName>
</protein>
<evidence type="ECO:0000256" key="5">
    <source>
        <dbReference type="ARBA" id="ARBA00022989"/>
    </source>
</evidence>
<dbReference type="AlphaFoldDB" id="A0A3E0I8Q6"/>
<dbReference type="PANTHER" id="PTHR30353">
    <property type="entry name" value="INNER MEMBRANE PROTEIN DEDA-RELATED"/>
    <property type="match status" value="1"/>
</dbReference>
<dbReference type="Proteomes" id="UP000256269">
    <property type="component" value="Unassembled WGS sequence"/>
</dbReference>
<evidence type="ECO:0000256" key="3">
    <source>
        <dbReference type="ARBA" id="ARBA00022475"/>
    </source>
</evidence>
<dbReference type="RefSeq" id="WP_116172040.1">
    <property type="nucleotide sequence ID" value="NZ_CP144375.1"/>
</dbReference>
<keyword evidence="4 7" id="KW-0812">Transmembrane</keyword>
<evidence type="ECO:0000313" key="9">
    <source>
        <dbReference type="EMBL" id="REH55050.1"/>
    </source>
</evidence>
<gene>
    <name evidence="9" type="ORF">BCF44_10166</name>
</gene>
<name>A0A3E0I8Q6_9PSEU</name>
<evidence type="ECO:0000256" key="2">
    <source>
        <dbReference type="ARBA" id="ARBA00010792"/>
    </source>
</evidence>
<keyword evidence="5 7" id="KW-1133">Transmembrane helix</keyword>
<feature type="transmembrane region" description="Helical" evidence="7">
    <location>
        <begin position="37"/>
        <end position="64"/>
    </location>
</feature>
<evidence type="ECO:0000256" key="6">
    <source>
        <dbReference type="ARBA" id="ARBA00023136"/>
    </source>
</evidence>
<evidence type="ECO:0000313" key="10">
    <source>
        <dbReference type="Proteomes" id="UP000256269"/>
    </source>
</evidence>
<keyword evidence="3 7" id="KW-1003">Cell membrane</keyword>
<dbReference type="PANTHER" id="PTHR30353:SF0">
    <property type="entry name" value="TRANSMEMBRANE PROTEIN"/>
    <property type="match status" value="1"/>
</dbReference>
<comment type="similarity">
    <text evidence="2 7">Belongs to the DedA family.</text>
</comment>
<evidence type="ECO:0000259" key="8">
    <source>
        <dbReference type="Pfam" id="PF09335"/>
    </source>
</evidence>
<feature type="domain" description="VTT" evidence="8">
    <location>
        <begin position="32"/>
        <end position="155"/>
    </location>
</feature>
<dbReference type="OrthoDB" id="162303at2"/>
<sequence length="201" mass="21273">MLDIVRELAGSPWLWVAVFVIAALDALLPFMPSETTVVLVGVLVAPSAAGLGELVLIAAAGAFAGDTAAYVLGRTTGNAVLTRLMRQDRGMRAREWAQRQLERRGRLLIVFGRYVPGGRAATLATAGALGFPTAWFLLPEVAAVLLWGTQAALVGFVGGSAFQDHPLIGMAVSYGFILTVVIGTAITHRVRHAGITLRGRR</sequence>
<evidence type="ECO:0000256" key="4">
    <source>
        <dbReference type="ARBA" id="ARBA00022692"/>
    </source>
</evidence>
<evidence type="ECO:0000256" key="1">
    <source>
        <dbReference type="ARBA" id="ARBA00004651"/>
    </source>
</evidence>
<keyword evidence="10" id="KW-1185">Reference proteome</keyword>